<organism evidence="2 3">
    <name type="scientific">Candidatus Woykebacteria bacterium RBG_13_40_15</name>
    <dbReference type="NCBI Taxonomy" id="1802593"/>
    <lineage>
        <taxon>Bacteria</taxon>
        <taxon>Candidatus Woykeibacteriota</taxon>
    </lineage>
</organism>
<evidence type="ECO:0000256" key="1">
    <source>
        <dbReference type="SAM" id="MobiDB-lite"/>
    </source>
</evidence>
<feature type="compositionally biased region" description="Basic and acidic residues" evidence="1">
    <location>
        <begin position="75"/>
        <end position="91"/>
    </location>
</feature>
<protein>
    <submittedName>
        <fullName evidence="2">Uncharacterized protein</fullName>
    </submittedName>
</protein>
<feature type="region of interest" description="Disordered" evidence="1">
    <location>
        <begin position="1"/>
        <end position="113"/>
    </location>
</feature>
<dbReference type="EMBL" id="MHCP01000028">
    <property type="protein sequence ID" value="OGY23142.1"/>
    <property type="molecule type" value="Genomic_DNA"/>
</dbReference>
<sequence length="113" mass="12632">MFEPAPEGPPSSGVENPDRTTIPETDRADRGEELETHNEMEPEGQLKAESSETSSVGASQEIPPVTEQTEPPQEPPHHFEAPRLPPERVEPVTDYTLRVARERQRERGPKGKQ</sequence>
<feature type="compositionally biased region" description="Basic and acidic residues" evidence="1">
    <location>
        <begin position="24"/>
        <end position="50"/>
    </location>
</feature>
<evidence type="ECO:0000313" key="2">
    <source>
        <dbReference type="EMBL" id="OGY23142.1"/>
    </source>
</evidence>
<feature type="compositionally biased region" description="Low complexity" evidence="1">
    <location>
        <begin position="60"/>
        <end position="71"/>
    </location>
</feature>
<proteinExistence type="predicted"/>
<dbReference type="Proteomes" id="UP000176631">
    <property type="component" value="Unassembled WGS sequence"/>
</dbReference>
<feature type="compositionally biased region" description="Basic and acidic residues" evidence="1">
    <location>
        <begin position="99"/>
        <end position="113"/>
    </location>
</feature>
<comment type="caution">
    <text evidence="2">The sequence shown here is derived from an EMBL/GenBank/DDBJ whole genome shotgun (WGS) entry which is preliminary data.</text>
</comment>
<name>A0A1G1W610_9BACT</name>
<accession>A0A1G1W610</accession>
<gene>
    <name evidence="2" type="ORF">A2172_02065</name>
</gene>
<dbReference type="AlphaFoldDB" id="A0A1G1W610"/>
<reference evidence="2 3" key="1">
    <citation type="journal article" date="2016" name="Nat. Commun.">
        <title>Thousands of microbial genomes shed light on interconnected biogeochemical processes in an aquifer system.</title>
        <authorList>
            <person name="Anantharaman K."/>
            <person name="Brown C.T."/>
            <person name="Hug L.A."/>
            <person name="Sharon I."/>
            <person name="Castelle C.J."/>
            <person name="Probst A.J."/>
            <person name="Thomas B.C."/>
            <person name="Singh A."/>
            <person name="Wilkins M.J."/>
            <person name="Karaoz U."/>
            <person name="Brodie E.L."/>
            <person name="Williams K.H."/>
            <person name="Hubbard S.S."/>
            <person name="Banfield J.F."/>
        </authorList>
    </citation>
    <scope>NUCLEOTIDE SEQUENCE [LARGE SCALE GENOMIC DNA]</scope>
</reference>
<evidence type="ECO:0000313" key="3">
    <source>
        <dbReference type="Proteomes" id="UP000176631"/>
    </source>
</evidence>